<sequence>MAGRDAARKPSIVGPATLTARTRSAAIILLATLIVLRPGILLSPSTAEFTSMFEAIYGQTLLPVKERWKAWQGRREAIQAERRRRDLMTPFVAVAKLDGRIVRDLVRIVYVRAAQVSANGKGFIKGLAWWFALSVPSTYTNAMVDHIALPLLLNINPDFAVHLQIRFLQNKLSLAFRTNLTHYVHDLYLNDRRNYYKLSIGLGAIVDPSSVVANSRLQGSSDAIKSGVGVGAIDQFLTTDIARFCDSLASLYGNMGKPTLDLVIFTTQLAKSLGAWGTMGLFANYAFTVWILKKATPSFGKLKTIEASLEGEYRSALGRIGREAEEVAKNAKATVTTNIASTMIASRTESTCI</sequence>
<protein>
    <submittedName>
        <fullName evidence="1">Uncharacterized protein</fullName>
    </submittedName>
</protein>
<organism evidence="1 2">
    <name type="scientific">Naganishia onofrii</name>
    <dbReference type="NCBI Taxonomy" id="1851511"/>
    <lineage>
        <taxon>Eukaryota</taxon>
        <taxon>Fungi</taxon>
        <taxon>Dikarya</taxon>
        <taxon>Basidiomycota</taxon>
        <taxon>Agaricomycotina</taxon>
        <taxon>Tremellomycetes</taxon>
        <taxon>Filobasidiales</taxon>
        <taxon>Filobasidiaceae</taxon>
        <taxon>Naganishia</taxon>
    </lineage>
</organism>
<proteinExistence type="predicted"/>
<keyword evidence="2" id="KW-1185">Reference proteome</keyword>
<accession>A0ACC2XUB5</accession>
<comment type="caution">
    <text evidence="1">The sequence shown here is derived from an EMBL/GenBank/DDBJ whole genome shotgun (WGS) entry which is preliminary data.</text>
</comment>
<evidence type="ECO:0000313" key="2">
    <source>
        <dbReference type="Proteomes" id="UP001234202"/>
    </source>
</evidence>
<dbReference type="EMBL" id="JASBWV010000003">
    <property type="protein sequence ID" value="KAJ9127190.1"/>
    <property type="molecule type" value="Genomic_DNA"/>
</dbReference>
<dbReference type="Proteomes" id="UP001234202">
    <property type="component" value="Unassembled WGS sequence"/>
</dbReference>
<gene>
    <name evidence="1" type="ORF">QFC24_001427</name>
</gene>
<reference evidence="1" key="1">
    <citation type="submission" date="2023-04" db="EMBL/GenBank/DDBJ databases">
        <title>Draft Genome sequencing of Naganishia species isolated from polar environments using Oxford Nanopore Technology.</title>
        <authorList>
            <person name="Leo P."/>
            <person name="Venkateswaran K."/>
        </authorList>
    </citation>
    <scope>NUCLEOTIDE SEQUENCE</scope>
    <source>
        <strain evidence="1">DBVPG 5303</strain>
    </source>
</reference>
<name>A0ACC2XUB5_9TREE</name>
<evidence type="ECO:0000313" key="1">
    <source>
        <dbReference type="EMBL" id="KAJ9127190.1"/>
    </source>
</evidence>